<gene>
    <name evidence="3" type="ORF">Psal009_03133</name>
</gene>
<dbReference type="PANTHER" id="PTHR34183">
    <property type="entry name" value="ENDOLYTIC PEPTIDOGLYCAN TRANSGLYCOSYLASE RLPA"/>
    <property type="match status" value="1"/>
</dbReference>
<dbReference type="Gene3D" id="3.30.70.1070">
    <property type="entry name" value="Sporulation related repeat"/>
    <property type="match status" value="1"/>
</dbReference>
<evidence type="ECO:0000313" key="3">
    <source>
        <dbReference type="EMBL" id="QGO07194.1"/>
    </source>
</evidence>
<name>A0A9Q5VKW9_PISSA</name>
<keyword evidence="3" id="KW-0132">Cell division</keyword>
<feature type="compositionally biased region" description="Basic residues" evidence="1">
    <location>
        <begin position="1"/>
        <end position="10"/>
    </location>
</feature>
<keyword evidence="3" id="KW-0131">Cell cycle</keyword>
<evidence type="ECO:0000313" key="4">
    <source>
        <dbReference type="Proteomes" id="UP000422232"/>
    </source>
</evidence>
<feature type="transmembrane region" description="Helical" evidence="2">
    <location>
        <begin position="160"/>
        <end position="181"/>
    </location>
</feature>
<protein>
    <submittedName>
        <fullName evidence="3">Cell division protein FtsN</fullName>
    </submittedName>
</protein>
<proteinExistence type="predicted"/>
<dbReference type="Proteomes" id="UP000422232">
    <property type="component" value="Chromosome"/>
</dbReference>
<dbReference type="Pfam" id="PF05036">
    <property type="entry name" value="SPOR"/>
    <property type="match status" value="1"/>
</dbReference>
<dbReference type="GO" id="GO:0009279">
    <property type="term" value="C:cell outer membrane"/>
    <property type="evidence" value="ECO:0007669"/>
    <property type="project" value="TreeGrafter"/>
</dbReference>
<keyword evidence="4" id="KW-1185">Reference proteome</keyword>
<keyword evidence="2" id="KW-1133">Transmembrane helix</keyword>
<evidence type="ECO:0000256" key="2">
    <source>
        <dbReference type="SAM" id="Phobius"/>
    </source>
</evidence>
<dbReference type="RefSeq" id="WP_016210575.1">
    <property type="nucleotide sequence ID" value="NZ_CP012413.1"/>
</dbReference>
<dbReference type="PROSITE" id="PS51724">
    <property type="entry name" value="SPOR"/>
    <property type="match status" value="1"/>
</dbReference>
<accession>A0A9Q5VKW9</accession>
<dbReference type="EMBL" id="CP038908">
    <property type="protein sequence ID" value="QGO07194.1"/>
    <property type="molecule type" value="Genomic_DNA"/>
</dbReference>
<organism evidence="3 4">
    <name type="scientific">Piscirickettsia salmonis</name>
    <dbReference type="NCBI Taxonomy" id="1238"/>
    <lineage>
        <taxon>Bacteria</taxon>
        <taxon>Pseudomonadati</taxon>
        <taxon>Pseudomonadota</taxon>
        <taxon>Gammaproteobacteria</taxon>
        <taxon>Thiotrichales</taxon>
        <taxon>Piscirickettsiaceae</taxon>
        <taxon>Piscirickettsia</taxon>
    </lineage>
</organism>
<keyword evidence="2" id="KW-0812">Transmembrane</keyword>
<dbReference type="GeneID" id="66739742"/>
<feature type="region of interest" description="Disordered" evidence="1">
    <location>
        <begin position="1"/>
        <end position="38"/>
    </location>
</feature>
<keyword evidence="2" id="KW-0472">Membrane</keyword>
<dbReference type="SUPFAM" id="SSF110997">
    <property type="entry name" value="Sporulation related repeat"/>
    <property type="match status" value="1"/>
</dbReference>
<reference evidence="3 4" key="1">
    <citation type="submission" date="2019-04" db="EMBL/GenBank/DDBJ databases">
        <title>Complete genome sequencing of Piscirickettsia salmonis strain Psal-009.</title>
        <authorList>
            <person name="Schober I."/>
            <person name="Bunk B."/>
            <person name="Sproer C."/>
            <person name="Carril G.P."/>
            <person name="Riedel T."/>
            <person name="Flores-Herrera P.A."/>
            <person name="Nourdin-Galindo G."/>
            <person name="Marshall S.H."/>
            <person name="Overmann J."/>
        </authorList>
    </citation>
    <scope>NUCLEOTIDE SEQUENCE [LARGE SCALE GENOMIC DNA]</scope>
    <source>
        <strain evidence="3 4">Psal-009</strain>
    </source>
</reference>
<dbReference type="GO" id="GO:0051301">
    <property type="term" value="P:cell division"/>
    <property type="evidence" value="ECO:0007669"/>
    <property type="project" value="UniProtKB-KW"/>
</dbReference>
<dbReference type="InterPro" id="IPR007730">
    <property type="entry name" value="SPOR-like_dom"/>
</dbReference>
<dbReference type="InterPro" id="IPR036680">
    <property type="entry name" value="SPOR-like_sf"/>
</dbReference>
<dbReference type="AlphaFoldDB" id="A0A9Q5VKW9"/>
<evidence type="ECO:0000256" key="1">
    <source>
        <dbReference type="SAM" id="MobiDB-lite"/>
    </source>
</evidence>
<dbReference type="PANTHER" id="PTHR34183:SF1">
    <property type="entry name" value="ENDOLYTIC PEPTIDOGLYCAN TRANSGLYCOSYLASE RLPA"/>
    <property type="match status" value="1"/>
</dbReference>
<feature type="compositionally biased region" description="Basic and acidic residues" evidence="1">
    <location>
        <begin position="11"/>
        <end position="38"/>
    </location>
</feature>
<dbReference type="GO" id="GO:0042834">
    <property type="term" value="F:peptidoglycan binding"/>
    <property type="evidence" value="ECO:0007669"/>
    <property type="project" value="InterPro"/>
</dbReference>
<sequence length="367" mass="42289">MIKDRRKKRQSYLDERRREQDERKRHLDQVVRQKEKKREVLQKERLARRQAEFGQYAKKRRALFAQRENKRATDWRFSSSGVSADSLLAEQKVQRAKKPINAAYSKALPEGQREHQRKFNLSLKLKLNLRRKRSSTQPKRLSAQAFGHSRSEHAHGLSTFGWLLCGILALCLFGGLGYFYFLRPMLLPGSDGQTQLAGVPVQSQRVSVELKQSGVSNNNAEIKANAVFNKPVASQKAVRHVKSASQAPKFEFYTILPKQEVWSPAKRQDATAAEKTKALTTSPLQKKAQENQYVLQIASFRNNKDAQELQQRLENLQLHPYLSIVKLQSGQQWHRVMLGPFTSKREAEKVRRQLQDASIQPGLLKRQ</sequence>